<keyword evidence="3" id="KW-1185">Reference proteome</keyword>
<reference evidence="2 3" key="1">
    <citation type="journal article" date="2019" name="Int. J. Syst. Evol. Microbiol.">
        <title>The Global Catalogue of Microorganisms (GCM) 10K type strain sequencing project: providing services to taxonomists for standard genome sequencing and annotation.</title>
        <authorList>
            <consortium name="The Broad Institute Genomics Platform"/>
            <consortium name="The Broad Institute Genome Sequencing Center for Infectious Disease"/>
            <person name="Wu L."/>
            <person name="Ma J."/>
        </authorList>
    </citation>
    <scope>NUCLEOTIDE SEQUENCE [LARGE SCALE GENOMIC DNA]</scope>
    <source>
        <strain evidence="2 3">JCM 3053</strain>
    </source>
</reference>
<feature type="region of interest" description="Disordered" evidence="1">
    <location>
        <begin position="96"/>
        <end position="123"/>
    </location>
</feature>
<organism evidence="2 3">
    <name type="scientific">Streptomyces indiaensis</name>
    <dbReference type="NCBI Taxonomy" id="284033"/>
    <lineage>
        <taxon>Bacteria</taxon>
        <taxon>Bacillati</taxon>
        <taxon>Actinomycetota</taxon>
        <taxon>Actinomycetes</taxon>
        <taxon>Kitasatosporales</taxon>
        <taxon>Streptomycetaceae</taxon>
        <taxon>Streptomyces</taxon>
    </lineage>
</organism>
<evidence type="ECO:0000256" key="1">
    <source>
        <dbReference type="SAM" id="MobiDB-lite"/>
    </source>
</evidence>
<protein>
    <submittedName>
        <fullName evidence="2">Uncharacterized protein</fullName>
    </submittedName>
</protein>
<evidence type="ECO:0000313" key="3">
    <source>
        <dbReference type="Proteomes" id="UP001501474"/>
    </source>
</evidence>
<dbReference type="EMBL" id="BAAART010000055">
    <property type="protein sequence ID" value="GAA2229942.1"/>
    <property type="molecule type" value="Genomic_DNA"/>
</dbReference>
<accession>A0ABN3DFS6</accession>
<proteinExistence type="predicted"/>
<gene>
    <name evidence="2" type="ORF">GCM10010104_23790</name>
</gene>
<sequence length="123" mass="13057">MRRYERSRPGELLHIDVKLGRIPDGGGDKFLGRAAGSPNKDRRNGAGCAYLTLPPGSRDKASPQTLHQVLAPGLPGRFEPGTELVGATGVGAVQFEGRPVQSLQDHLGSGPSPDPRSRGHRCL</sequence>
<feature type="region of interest" description="Disordered" evidence="1">
    <location>
        <begin position="23"/>
        <end position="46"/>
    </location>
</feature>
<dbReference type="Proteomes" id="UP001501474">
    <property type="component" value="Unassembled WGS sequence"/>
</dbReference>
<evidence type="ECO:0000313" key="2">
    <source>
        <dbReference type="EMBL" id="GAA2229942.1"/>
    </source>
</evidence>
<comment type="caution">
    <text evidence="2">The sequence shown here is derived from an EMBL/GenBank/DDBJ whole genome shotgun (WGS) entry which is preliminary data.</text>
</comment>
<name>A0ABN3DFS6_9ACTN</name>